<proteinExistence type="predicted"/>
<gene>
    <name evidence="2" type="ORF">E5987_10720</name>
</gene>
<dbReference type="AlphaFoldDB" id="A0A6L6YIY2"/>
<organism evidence="2 3">
    <name type="scientific">Parasutterella muris</name>
    <dbReference type="NCBI Taxonomy" id="2565572"/>
    <lineage>
        <taxon>Bacteria</taxon>
        <taxon>Pseudomonadati</taxon>
        <taxon>Pseudomonadota</taxon>
        <taxon>Betaproteobacteria</taxon>
        <taxon>Burkholderiales</taxon>
        <taxon>Sutterellaceae</taxon>
        <taxon>Parasutterella</taxon>
    </lineage>
</organism>
<accession>A0A6L6YIY2</accession>
<comment type="caution">
    <text evidence="2">The sequence shown here is derived from an EMBL/GenBank/DDBJ whole genome shotgun (WGS) entry which is preliminary data.</text>
</comment>
<protein>
    <submittedName>
        <fullName evidence="2">Uncharacterized protein</fullName>
    </submittedName>
</protein>
<feature type="compositionally biased region" description="Basic and acidic residues" evidence="1">
    <location>
        <begin position="65"/>
        <end position="84"/>
    </location>
</feature>
<reference evidence="2 3" key="1">
    <citation type="submission" date="2019-12" db="EMBL/GenBank/DDBJ databases">
        <title>Microbes associate with the intestines of laboratory mice.</title>
        <authorList>
            <person name="Navarre W."/>
            <person name="Wong E."/>
        </authorList>
    </citation>
    <scope>NUCLEOTIDE SEQUENCE [LARGE SCALE GENOMIC DNA]</scope>
    <source>
        <strain evidence="2 3">NM82_D38</strain>
    </source>
</reference>
<sequence length="141" mass="15749">MEVYLSKKGSNNYVITSYGKDSSEVWPSGQLSHTGQIKTSAVARDQNLSGLVKIIAEQKLLFKGEKENQSKLDPKTQETLDGIKQRKASKKAKSDASQKAKKKQPREVKTPEERVAARKAKLDKMLPKERGAYLCGERIKS</sequence>
<dbReference type="RefSeq" id="WP_160336077.1">
    <property type="nucleotide sequence ID" value="NZ_WSRP01000040.1"/>
</dbReference>
<evidence type="ECO:0000313" key="3">
    <source>
        <dbReference type="Proteomes" id="UP000472580"/>
    </source>
</evidence>
<evidence type="ECO:0000256" key="1">
    <source>
        <dbReference type="SAM" id="MobiDB-lite"/>
    </source>
</evidence>
<dbReference type="EMBL" id="WSRP01000040">
    <property type="protein sequence ID" value="MVX57660.1"/>
    <property type="molecule type" value="Genomic_DNA"/>
</dbReference>
<feature type="region of interest" description="Disordered" evidence="1">
    <location>
        <begin position="65"/>
        <end position="115"/>
    </location>
</feature>
<name>A0A6L6YIY2_9BURK</name>
<evidence type="ECO:0000313" key="2">
    <source>
        <dbReference type="EMBL" id="MVX57660.1"/>
    </source>
</evidence>
<keyword evidence="3" id="KW-1185">Reference proteome</keyword>
<feature type="compositionally biased region" description="Basic and acidic residues" evidence="1">
    <location>
        <begin position="105"/>
        <end position="115"/>
    </location>
</feature>
<dbReference type="Proteomes" id="UP000472580">
    <property type="component" value="Unassembled WGS sequence"/>
</dbReference>